<dbReference type="PANTHER" id="PTHR43895:SF152">
    <property type="entry name" value="SERINE_THREONINE-PROTEIN KINASE TOS3"/>
    <property type="match status" value="1"/>
</dbReference>
<proteinExistence type="predicted"/>
<dbReference type="SMART" id="SM00220">
    <property type="entry name" value="S_TKc"/>
    <property type="match status" value="1"/>
</dbReference>
<accession>A0A409XP37</accession>
<dbReference type="InterPro" id="IPR017441">
    <property type="entry name" value="Protein_kinase_ATP_BS"/>
</dbReference>
<dbReference type="Pfam" id="PF00069">
    <property type="entry name" value="Pkinase"/>
    <property type="match status" value="2"/>
</dbReference>
<dbReference type="Gene3D" id="3.30.200.20">
    <property type="entry name" value="Phosphorylase Kinase, domain 1"/>
    <property type="match status" value="1"/>
</dbReference>
<sequence length="838" mass="92992">MSARAVPPASQVATAPVLFDPEGDVLYTSHFDGFVDEGKPMINDYVRHVRVGGGQHGDVYLCQKVNPRLPIGHPERRIPVAMKSVKRNNPRAEQLKSLRRPRIPNYPHIPVADRLNTTEAKIKREIAIMKKLRHPHVVRLYEVIDDRVQEKIYMVMEYLGGGEVKWRDENSNPVLTVSQTRRILRDAVLGLEYLHHQGIIHRDIKPANLLWTEDRRQVKIGDFGVSHFSYAQRLAAAGGKDVDNDPSDPILLDESGLTRRAGTPSFLAPEVIYEHTHDVPGSISLSSTALQSSTSLVSTSPASPIERPEITKSIDVWALGVTLYCLLFGTTPFVASQGSNSTHGSEFSLYISICNDDWPVPPVIGFDRIPSGGRHPDSDAEGANIIHLLDHFLQKDSHLRITLDEVKTQRSIDGSQKHPWLLQDLDNPQKWLQITSPSSAKINVSLNDTSNAMSAVRFQWRWGGKLVRHVSSLFRRPSSRLDPRTTHDPSILPTEIVSDPLQRQSRPFLDPETAFSSPGVFHAKQSKGKMKAEPSKTLKRPMSKGSKSLRSNSIERERGLRGNSTSTSALQGSAPKARRGSDSKVLSRDGASSSSAPGHATATSTGEKRSRFWWWNSTSISAWRPNKFAIQTPTAPDYAPEMIQAPGEIIVQTPNTRRSEEALSKYRPGPDAMDSRALTAARRASSWGHPGQEDNAEIINVPSIGYNLNEHDMIVGAGGVTNNEGITVPAVAGPSTPRRLTPVMAMANPQPQTFDDRYGNPVYDDDSSTIGSMTQDDNDSWQRGSELDDLIHDHDHDRGEEDEDEDSSSDEDDEDDEDRGVTFSPRRHIHNDGEQHLH</sequence>
<protein>
    <recommendedName>
        <fullName evidence="8">Protein kinase domain-containing protein</fullName>
    </recommendedName>
</protein>
<comment type="caution">
    <text evidence="9">The sequence shown here is derived from an EMBL/GenBank/DDBJ whole genome shotgun (WGS) entry which is preliminary data.</text>
</comment>
<feature type="compositionally biased region" description="Basic and acidic residues" evidence="7">
    <location>
        <begin position="785"/>
        <end position="799"/>
    </location>
</feature>
<dbReference type="SUPFAM" id="SSF56112">
    <property type="entry name" value="Protein kinase-like (PK-like)"/>
    <property type="match status" value="1"/>
</dbReference>
<evidence type="ECO:0000256" key="7">
    <source>
        <dbReference type="SAM" id="MobiDB-lite"/>
    </source>
</evidence>
<organism evidence="9 10">
    <name type="scientific">Psilocybe cyanescens</name>
    <dbReference type="NCBI Taxonomy" id="93625"/>
    <lineage>
        <taxon>Eukaryota</taxon>
        <taxon>Fungi</taxon>
        <taxon>Dikarya</taxon>
        <taxon>Basidiomycota</taxon>
        <taxon>Agaricomycotina</taxon>
        <taxon>Agaricomycetes</taxon>
        <taxon>Agaricomycetidae</taxon>
        <taxon>Agaricales</taxon>
        <taxon>Agaricineae</taxon>
        <taxon>Strophariaceae</taxon>
        <taxon>Psilocybe</taxon>
    </lineage>
</organism>
<feature type="region of interest" description="Disordered" evidence="7">
    <location>
        <begin position="749"/>
        <end position="838"/>
    </location>
</feature>
<keyword evidence="10" id="KW-1185">Reference proteome</keyword>
<dbReference type="FunCoup" id="A0A409XP37">
    <property type="interactions" value="403"/>
</dbReference>
<dbReference type="GO" id="GO:0005524">
    <property type="term" value="F:ATP binding"/>
    <property type="evidence" value="ECO:0007669"/>
    <property type="project" value="UniProtKB-UniRule"/>
</dbReference>
<evidence type="ECO:0000256" key="1">
    <source>
        <dbReference type="ARBA" id="ARBA00022527"/>
    </source>
</evidence>
<dbReference type="CDD" id="cd14008">
    <property type="entry name" value="STKc_LKB1_CaMKK"/>
    <property type="match status" value="1"/>
</dbReference>
<dbReference type="InterPro" id="IPR000719">
    <property type="entry name" value="Prot_kinase_dom"/>
</dbReference>
<feature type="compositionally biased region" description="Polar residues" evidence="7">
    <location>
        <begin position="562"/>
        <end position="571"/>
    </location>
</feature>
<feature type="compositionally biased region" description="Acidic residues" evidence="7">
    <location>
        <begin position="800"/>
        <end position="818"/>
    </location>
</feature>
<feature type="domain" description="Protein kinase" evidence="8">
    <location>
        <begin position="45"/>
        <end position="421"/>
    </location>
</feature>
<evidence type="ECO:0000256" key="5">
    <source>
        <dbReference type="ARBA" id="ARBA00022840"/>
    </source>
</evidence>
<evidence type="ECO:0000313" key="10">
    <source>
        <dbReference type="Proteomes" id="UP000283269"/>
    </source>
</evidence>
<keyword evidence="3 6" id="KW-0547">Nucleotide-binding</keyword>
<dbReference type="AlphaFoldDB" id="A0A409XP37"/>
<dbReference type="OrthoDB" id="68483at2759"/>
<dbReference type="Proteomes" id="UP000283269">
    <property type="component" value="Unassembled WGS sequence"/>
</dbReference>
<keyword evidence="5 6" id="KW-0067">ATP-binding</keyword>
<dbReference type="PANTHER" id="PTHR43895">
    <property type="entry name" value="CALCIUM/CALMODULIN-DEPENDENT PROTEIN KINASE KINASE-RELATED"/>
    <property type="match status" value="1"/>
</dbReference>
<evidence type="ECO:0000256" key="3">
    <source>
        <dbReference type="ARBA" id="ARBA00022741"/>
    </source>
</evidence>
<dbReference type="GO" id="GO:0004674">
    <property type="term" value="F:protein serine/threonine kinase activity"/>
    <property type="evidence" value="ECO:0007669"/>
    <property type="project" value="UniProtKB-KW"/>
</dbReference>
<keyword evidence="1" id="KW-0723">Serine/threonine-protein kinase</keyword>
<dbReference type="InterPro" id="IPR011009">
    <property type="entry name" value="Kinase-like_dom_sf"/>
</dbReference>
<evidence type="ECO:0000256" key="2">
    <source>
        <dbReference type="ARBA" id="ARBA00022679"/>
    </source>
</evidence>
<dbReference type="EMBL" id="NHYD01001022">
    <property type="protein sequence ID" value="PPQ92573.1"/>
    <property type="molecule type" value="Genomic_DNA"/>
</dbReference>
<keyword evidence="4" id="KW-0418">Kinase</keyword>
<evidence type="ECO:0000313" key="9">
    <source>
        <dbReference type="EMBL" id="PPQ92573.1"/>
    </source>
</evidence>
<evidence type="ECO:0000259" key="8">
    <source>
        <dbReference type="PROSITE" id="PS50011"/>
    </source>
</evidence>
<evidence type="ECO:0000256" key="4">
    <source>
        <dbReference type="ARBA" id="ARBA00022777"/>
    </source>
</evidence>
<name>A0A409XP37_PSICY</name>
<dbReference type="Gene3D" id="1.10.510.10">
    <property type="entry name" value="Transferase(Phosphotransferase) domain 1"/>
    <property type="match status" value="1"/>
</dbReference>
<feature type="compositionally biased region" description="Polar residues" evidence="7">
    <location>
        <begin position="590"/>
        <end position="605"/>
    </location>
</feature>
<dbReference type="PROSITE" id="PS00107">
    <property type="entry name" value="PROTEIN_KINASE_ATP"/>
    <property type="match status" value="1"/>
</dbReference>
<feature type="region of interest" description="Disordered" evidence="7">
    <location>
        <begin position="477"/>
        <end position="607"/>
    </location>
</feature>
<keyword evidence="2" id="KW-0808">Transferase</keyword>
<dbReference type="InParanoid" id="A0A409XP37"/>
<feature type="binding site" evidence="6">
    <location>
        <position position="83"/>
    </location>
    <ligand>
        <name>ATP</name>
        <dbReference type="ChEBI" id="CHEBI:30616"/>
    </ligand>
</feature>
<dbReference type="GO" id="GO:0007165">
    <property type="term" value="P:signal transduction"/>
    <property type="evidence" value="ECO:0007669"/>
    <property type="project" value="TreeGrafter"/>
</dbReference>
<gene>
    <name evidence="9" type="ORF">CVT25_007265</name>
</gene>
<reference evidence="9 10" key="1">
    <citation type="journal article" date="2018" name="Evol. Lett.">
        <title>Horizontal gene cluster transfer increased hallucinogenic mushroom diversity.</title>
        <authorList>
            <person name="Reynolds H.T."/>
            <person name="Vijayakumar V."/>
            <person name="Gluck-Thaler E."/>
            <person name="Korotkin H.B."/>
            <person name="Matheny P.B."/>
            <person name="Slot J.C."/>
        </authorList>
    </citation>
    <scope>NUCLEOTIDE SEQUENCE [LARGE SCALE GENOMIC DNA]</scope>
    <source>
        <strain evidence="9 10">2631</strain>
    </source>
</reference>
<evidence type="ECO:0000256" key="6">
    <source>
        <dbReference type="PROSITE-ProRule" id="PRU10141"/>
    </source>
</evidence>
<dbReference type="STRING" id="93625.A0A409XP37"/>
<dbReference type="PROSITE" id="PS50011">
    <property type="entry name" value="PROTEIN_KINASE_DOM"/>
    <property type="match status" value="1"/>
</dbReference>